<dbReference type="CDD" id="cd08977">
    <property type="entry name" value="SusD"/>
    <property type="match status" value="1"/>
</dbReference>
<organism evidence="8 9">
    <name type="scientific">Parapedobacter pyrenivorans</name>
    <dbReference type="NCBI Taxonomy" id="1305674"/>
    <lineage>
        <taxon>Bacteria</taxon>
        <taxon>Pseudomonadati</taxon>
        <taxon>Bacteroidota</taxon>
        <taxon>Sphingobacteriia</taxon>
        <taxon>Sphingobacteriales</taxon>
        <taxon>Sphingobacteriaceae</taxon>
        <taxon>Parapedobacter</taxon>
    </lineage>
</organism>
<protein>
    <submittedName>
        <fullName evidence="8">Membrane protein</fullName>
    </submittedName>
</protein>
<accession>A0A917HT73</accession>
<evidence type="ECO:0000313" key="9">
    <source>
        <dbReference type="Proteomes" id="UP000660862"/>
    </source>
</evidence>
<dbReference type="GO" id="GO:0009279">
    <property type="term" value="C:cell outer membrane"/>
    <property type="evidence" value="ECO:0007669"/>
    <property type="project" value="UniProtKB-SubCell"/>
</dbReference>
<dbReference type="EMBL" id="BMER01000002">
    <property type="protein sequence ID" value="GGG89536.1"/>
    <property type="molecule type" value="Genomic_DNA"/>
</dbReference>
<comment type="similarity">
    <text evidence="2">Belongs to the SusD family.</text>
</comment>
<evidence type="ECO:0000256" key="5">
    <source>
        <dbReference type="ARBA" id="ARBA00023237"/>
    </source>
</evidence>
<reference evidence="8" key="1">
    <citation type="journal article" date="2014" name="Int. J. Syst. Evol. Microbiol.">
        <title>Complete genome sequence of Corynebacterium casei LMG S-19264T (=DSM 44701T), isolated from a smear-ripened cheese.</title>
        <authorList>
            <consortium name="US DOE Joint Genome Institute (JGI-PGF)"/>
            <person name="Walter F."/>
            <person name="Albersmeier A."/>
            <person name="Kalinowski J."/>
            <person name="Ruckert C."/>
        </authorList>
    </citation>
    <scope>NUCLEOTIDE SEQUENCE</scope>
    <source>
        <strain evidence="8">CGMCC 1.12195</strain>
    </source>
</reference>
<comment type="subcellular location">
    <subcellularLocation>
        <location evidence="1">Cell outer membrane</location>
    </subcellularLocation>
</comment>
<reference evidence="8" key="2">
    <citation type="submission" date="2020-09" db="EMBL/GenBank/DDBJ databases">
        <authorList>
            <person name="Sun Q."/>
            <person name="Zhou Y."/>
        </authorList>
    </citation>
    <scope>NUCLEOTIDE SEQUENCE</scope>
    <source>
        <strain evidence="8">CGMCC 1.12195</strain>
    </source>
</reference>
<dbReference type="InterPro" id="IPR012944">
    <property type="entry name" value="SusD_RagB_dom"/>
</dbReference>
<comment type="caution">
    <text evidence="8">The sequence shown here is derived from an EMBL/GenBank/DDBJ whole genome shotgun (WGS) entry which is preliminary data.</text>
</comment>
<dbReference type="Gene3D" id="1.25.40.390">
    <property type="match status" value="1"/>
</dbReference>
<evidence type="ECO:0000259" key="7">
    <source>
        <dbReference type="Pfam" id="PF14322"/>
    </source>
</evidence>
<dbReference type="Pfam" id="PF07980">
    <property type="entry name" value="SusD_RagB"/>
    <property type="match status" value="1"/>
</dbReference>
<dbReference type="PROSITE" id="PS51257">
    <property type="entry name" value="PROKAR_LIPOPROTEIN"/>
    <property type="match status" value="1"/>
</dbReference>
<evidence type="ECO:0000256" key="3">
    <source>
        <dbReference type="ARBA" id="ARBA00022729"/>
    </source>
</evidence>
<evidence type="ECO:0000256" key="1">
    <source>
        <dbReference type="ARBA" id="ARBA00004442"/>
    </source>
</evidence>
<evidence type="ECO:0000313" key="8">
    <source>
        <dbReference type="EMBL" id="GGG89536.1"/>
    </source>
</evidence>
<evidence type="ECO:0000256" key="4">
    <source>
        <dbReference type="ARBA" id="ARBA00023136"/>
    </source>
</evidence>
<dbReference type="InterPro" id="IPR011990">
    <property type="entry name" value="TPR-like_helical_dom_sf"/>
</dbReference>
<gene>
    <name evidence="8" type="ORF">GCM10007415_24650</name>
</gene>
<dbReference type="AlphaFoldDB" id="A0A917HT73"/>
<dbReference type="InterPro" id="IPR033985">
    <property type="entry name" value="SusD-like_N"/>
</dbReference>
<evidence type="ECO:0000256" key="2">
    <source>
        <dbReference type="ARBA" id="ARBA00006275"/>
    </source>
</evidence>
<name>A0A917HT73_9SPHI</name>
<keyword evidence="9" id="KW-1185">Reference proteome</keyword>
<feature type="domain" description="RagB/SusD" evidence="6">
    <location>
        <begin position="347"/>
        <end position="524"/>
    </location>
</feature>
<keyword evidence="4" id="KW-0472">Membrane</keyword>
<sequence>MFNDRIMKPYPKKYITSIPLFVVLCFSFVGCSSFLEEQDPTNLSPNSFFSIPEHAESAIAAVYAETRFLGNNAGSFSANWQLLEALTGTSTTESAENASLNNLYSLVHDGNNRHIINWWDGLYRVIAQANLVIANVPNINPMDEDARANVLAEAYFLRAWAYFYAVRLWGDIPLITLPQNAASEDFFPQRTPVAAVYDLIVSDLTKAEAAGLPWMVGSGRVSLAAIKSQLAFVYLTMAGYPLNKGSEYYAKAAEKAGEVIAFAASNPGTLNLFPDYAAFRDPAKKNVVEQIFMIQFHGSVVPNLQGLYTRPNFKPVAVTNTGVGTTVPTQSFYNSFAENDLRRQNRVGFFYSDYYTNGSGPLFDLGGAYIFKFFNQVANGRPGSPGTGVDDLNIHQIRFAEVLLAFAEATNEVGGPTAPAYDALKRVTDRAQLELPVQSSFSKESFRLAVWKERWHELCYEGITWFDMVRLRKVLNDRTGAFDDFIGHINLSSNQPLKEQHLLLPLPTLEMQDNPNLTPQNPGY</sequence>
<proteinExistence type="inferred from homology"/>
<evidence type="ECO:0000259" key="6">
    <source>
        <dbReference type="Pfam" id="PF07980"/>
    </source>
</evidence>
<dbReference type="Pfam" id="PF14322">
    <property type="entry name" value="SusD-like_3"/>
    <property type="match status" value="1"/>
</dbReference>
<keyword evidence="3" id="KW-0732">Signal</keyword>
<keyword evidence="5" id="KW-0998">Cell outer membrane</keyword>
<dbReference type="SUPFAM" id="SSF48452">
    <property type="entry name" value="TPR-like"/>
    <property type="match status" value="1"/>
</dbReference>
<dbReference type="Proteomes" id="UP000660862">
    <property type="component" value="Unassembled WGS sequence"/>
</dbReference>
<feature type="domain" description="SusD-like N-terminal" evidence="7">
    <location>
        <begin position="34"/>
        <end position="235"/>
    </location>
</feature>